<dbReference type="EMBL" id="GGFJ01012323">
    <property type="protein sequence ID" value="MBW61464.1"/>
    <property type="molecule type" value="Transcribed_RNA"/>
</dbReference>
<feature type="chain" id="PRO_5014876049" evidence="1">
    <location>
        <begin position="25"/>
        <end position="108"/>
    </location>
</feature>
<dbReference type="AlphaFoldDB" id="A0A2M4C821"/>
<reference evidence="2" key="1">
    <citation type="submission" date="2018-01" db="EMBL/GenBank/DDBJ databases">
        <title>An insight into the sialome of Amazonian anophelines.</title>
        <authorList>
            <person name="Ribeiro J.M."/>
            <person name="Scarpassa V."/>
            <person name="Calvo E."/>
        </authorList>
    </citation>
    <scope>NUCLEOTIDE SEQUENCE</scope>
    <source>
        <tissue evidence="2">Salivary glands</tissue>
    </source>
</reference>
<sequence>MNERFVYIWFYLSACFFLTHPSQTEDDVPGGRCCRHPPIHRWWCGGISCTVAPHSTGRRDYLPLPYTVVTRYISWHLSLVHDLLAALTTDYGSLSCEWGGGRGLMVCD</sequence>
<accession>A0A2M4C821</accession>
<proteinExistence type="predicted"/>
<protein>
    <submittedName>
        <fullName evidence="2">Putative secreted protein</fullName>
    </submittedName>
</protein>
<keyword evidence="1" id="KW-0732">Signal</keyword>
<name>A0A2M4C821_9DIPT</name>
<evidence type="ECO:0000256" key="1">
    <source>
        <dbReference type="SAM" id="SignalP"/>
    </source>
</evidence>
<evidence type="ECO:0000313" key="2">
    <source>
        <dbReference type="EMBL" id="MBW61464.1"/>
    </source>
</evidence>
<organism evidence="2">
    <name type="scientific">Anopheles marajoara</name>
    <dbReference type="NCBI Taxonomy" id="58244"/>
    <lineage>
        <taxon>Eukaryota</taxon>
        <taxon>Metazoa</taxon>
        <taxon>Ecdysozoa</taxon>
        <taxon>Arthropoda</taxon>
        <taxon>Hexapoda</taxon>
        <taxon>Insecta</taxon>
        <taxon>Pterygota</taxon>
        <taxon>Neoptera</taxon>
        <taxon>Endopterygota</taxon>
        <taxon>Diptera</taxon>
        <taxon>Nematocera</taxon>
        <taxon>Culicoidea</taxon>
        <taxon>Culicidae</taxon>
        <taxon>Anophelinae</taxon>
        <taxon>Anopheles</taxon>
    </lineage>
</organism>
<feature type="signal peptide" evidence="1">
    <location>
        <begin position="1"/>
        <end position="24"/>
    </location>
</feature>